<sequence length="824" mass="90328">MVFGFRYKQILPLLLVSVIAIAVITCDESTKDSDFEEFIQRLEDTSDQSLLISAEDSTGKLDKELFGDVAGDVVVEEITGKPDKEDDGDGEVVEEEEVGKKTMNGKGKSESIDDINDEVLRKGSATHRGVNSGQSVTAEPFGKSDAEEFRRRLEEHPNVESLVESGKDTAGEDIFGDIKGDVVIEDITGKPDTDVDDGDVEEEKEKKTGSAVHKNHESDNHKKVNPEESLADKLAADSDAEKFRKRLEDDQSVESLVDKIRDSADEDIFKDNVGDVVIEDITGEPDSEDMDYEEKTANNKNSGGMAKKIVSPEEEGDVLLQQGAASAVPSIAGPTPSGGGSGLGTPGKPICGLYNRPQVSEAFRVGTDRVILMIKDDNTKKNVYYEYKFEIDISKQKLRFGQIQALDTKWQNLNQTLVDLVRHVSLWVPLGSEVLAIIYAKEDDIPQMIGFKIPATTAAVESLSPFDRLNVNRYKYTPGEDPDNMVSLFNSFPEQDLQDRMTAITNFPTDSTGALPKRDFVYYLDKAEKGQQLPPGDPGLEFKRHIMIGSTNLTNVTPPVLEWIHDIASNKCIDEKEVVTAAFTLSDAYVPKGSAYEFNIMEFSEDKYFIKTVSLDNTKVTEQLTTLHSDLIGKLFECGAPIAATVPVPPGDGGGGLTTTPKTSPQKSKGMAWWWWLIILLVIVVIVIIIYMFYVYSQKKDERSQDKEVEKAIIKSLDAPPPPKSKPSLATKSDTPPVAKTDPTLGVKSDDSATSVDLAKKTDPTLATKTDPELAKKTDPELAKKTDPELAKKTDPELATKSDEGLKTKSNEGLAAKSKSNPGE</sequence>
<evidence type="ECO:0000313" key="4">
    <source>
        <dbReference type="EMBL" id="CAD7628681.1"/>
    </source>
</evidence>
<proteinExistence type="predicted"/>
<feature type="compositionally biased region" description="Acidic residues" evidence="1">
    <location>
        <begin position="85"/>
        <end position="97"/>
    </location>
</feature>
<accession>A0A7R9KTD7</accession>
<protein>
    <submittedName>
        <fullName evidence="4">Uncharacterized protein</fullName>
    </submittedName>
</protein>
<feature type="compositionally biased region" description="Basic and acidic residues" evidence="1">
    <location>
        <begin position="203"/>
        <end position="232"/>
    </location>
</feature>
<name>A0A7R9KTD7_9ACAR</name>
<feature type="transmembrane region" description="Helical" evidence="2">
    <location>
        <begin position="673"/>
        <end position="696"/>
    </location>
</feature>
<keyword evidence="2" id="KW-0472">Membrane</keyword>
<evidence type="ECO:0000256" key="2">
    <source>
        <dbReference type="SAM" id="Phobius"/>
    </source>
</evidence>
<keyword evidence="5" id="KW-1185">Reference proteome</keyword>
<feature type="signal peptide" evidence="3">
    <location>
        <begin position="1"/>
        <end position="26"/>
    </location>
</feature>
<evidence type="ECO:0000313" key="5">
    <source>
        <dbReference type="Proteomes" id="UP000759131"/>
    </source>
</evidence>
<dbReference type="EMBL" id="CAJPIZ010005987">
    <property type="protein sequence ID" value="CAG2109111.1"/>
    <property type="molecule type" value="Genomic_DNA"/>
</dbReference>
<feature type="region of interest" description="Disordered" evidence="1">
    <location>
        <begin position="647"/>
        <end position="667"/>
    </location>
</feature>
<dbReference type="Proteomes" id="UP000759131">
    <property type="component" value="Unassembled WGS sequence"/>
</dbReference>
<feature type="compositionally biased region" description="Basic and acidic residues" evidence="1">
    <location>
        <begin position="165"/>
        <end position="193"/>
    </location>
</feature>
<organism evidence="4">
    <name type="scientific">Medioppia subpectinata</name>
    <dbReference type="NCBI Taxonomy" id="1979941"/>
    <lineage>
        <taxon>Eukaryota</taxon>
        <taxon>Metazoa</taxon>
        <taxon>Ecdysozoa</taxon>
        <taxon>Arthropoda</taxon>
        <taxon>Chelicerata</taxon>
        <taxon>Arachnida</taxon>
        <taxon>Acari</taxon>
        <taxon>Acariformes</taxon>
        <taxon>Sarcoptiformes</taxon>
        <taxon>Oribatida</taxon>
        <taxon>Brachypylina</taxon>
        <taxon>Oppioidea</taxon>
        <taxon>Oppiidae</taxon>
        <taxon>Medioppia</taxon>
    </lineage>
</organism>
<feature type="region of interest" description="Disordered" evidence="1">
    <location>
        <begin position="79"/>
        <end position="232"/>
    </location>
</feature>
<evidence type="ECO:0000256" key="1">
    <source>
        <dbReference type="SAM" id="MobiDB-lite"/>
    </source>
</evidence>
<feature type="compositionally biased region" description="Low complexity" evidence="1">
    <location>
        <begin position="658"/>
        <end position="667"/>
    </location>
</feature>
<feature type="chain" id="PRO_5036211037" evidence="3">
    <location>
        <begin position="27"/>
        <end position="824"/>
    </location>
</feature>
<keyword evidence="3" id="KW-0732">Signal</keyword>
<feature type="compositionally biased region" description="Basic and acidic residues" evidence="1">
    <location>
        <begin position="142"/>
        <end position="158"/>
    </location>
</feature>
<reference evidence="4" key="1">
    <citation type="submission" date="2020-11" db="EMBL/GenBank/DDBJ databases">
        <authorList>
            <person name="Tran Van P."/>
        </authorList>
    </citation>
    <scope>NUCLEOTIDE SEQUENCE</scope>
</reference>
<dbReference type="AlphaFoldDB" id="A0A7R9KTD7"/>
<keyword evidence="2" id="KW-0812">Transmembrane</keyword>
<feature type="region of interest" description="Disordered" evidence="1">
    <location>
        <begin position="714"/>
        <end position="824"/>
    </location>
</feature>
<keyword evidence="2" id="KW-1133">Transmembrane helix</keyword>
<evidence type="ECO:0000256" key="3">
    <source>
        <dbReference type="SAM" id="SignalP"/>
    </source>
</evidence>
<gene>
    <name evidence="4" type="ORF">OSB1V03_LOCUS9102</name>
</gene>
<feature type="compositionally biased region" description="Basic and acidic residues" evidence="1">
    <location>
        <begin position="770"/>
        <end position="810"/>
    </location>
</feature>
<dbReference type="EMBL" id="OC860562">
    <property type="protein sequence ID" value="CAD7628681.1"/>
    <property type="molecule type" value="Genomic_DNA"/>
</dbReference>